<keyword evidence="3" id="KW-0479">Metal-binding</keyword>
<evidence type="ECO:0000256" key="9">
    <source>
        <dbReference type="ARBA" id="ARBA00039149"/>
    </source>
</evidence>
<dbReference type="EMBL" id="JADIMW010000022">
    <property type="protein sequence ID" value="MBO8437703.1"/>
    <property type="molecule type" value="Genomic_DNA"/>
</dbReference>
<dbReference type="PANTHER" id="PTHR42914:SF1">
    <property type="entry name" value="7-CYANO-7-DEAZAGUANINE SYNTHASE"/>
    <property type="match status" value="1"/>
</dbReference>
<evidence type="ECO:0000256" key="3">
    <source>
        <dbReference type="ARBA" id="ARBA00022723"/>
    </source>
</evidence>
<evidence type="ECO:0000313" key="12">
    <source>
        <dbReference type="Proteomes" id="UP000823636"/>
    </source>
</evidence>
<dbReference type="Proteomes" id="UP000823636">
    <property type="component" value="Unassembled WGS sequence"/>
</dbReference>
<keyword evidence="6" id="KW-0862">Zinc</keyword>
<dbReference type="GO" id="GO:0005524">
    <property type="term" value="F:ATP binding"/>
    <property type="evidence" value="ECO:0007669"/>
    <property type="project" value="UniProtKB-KW"/>
</dbReference>
<dbReference type="SUPFAM" id="SSF52402">
    <property type="entry name" value="Adenine nucleotide alpha hydrolases-like"/>
    <property type="match status" value="1"/>
</dbReference>
<dbReference type="AlphaFoldDB" id="A0A9D9E1X4"/>
<comment type="similarity">
    <text evidence="8">Belongs to the QueC family.</text>
</comment>
<keyword evidence="5" id="KW-0671">Queuosine biosynthesis</keyword>
<dbReference type="EC" id="6.3.4.20" evidence="9"/>
<reference evidence="11" key="2">
    <citation type="journal article" date="2021" name="PeerJ">
        <title>Extensive microbial diversity within the chicken gut microbiome revealed by metagenomics and culture.</title>
        <authorList>
            <person name="Gilroy R."/>
            <person name="Ravi A."/>
            <person name="Getino M."/>
            <person name="Pursley I."/>
            <person name="Horton D.L."/>
            <person name="Alikhan N.F."/>
            <person name="Baker D."/>
            <person name="Gharbi K."/>
            <person name="Hall N."/>
            <person name="Watson M."/>
            <person name="Adriaenssens E.M."/>
            <person name="Foster-Nyarko E."/>
            <person name="Jarju S."/>
            <person name="Secka A."/>
            <person name="Antonio M."/>
            <person name="Oren A."/>
            <person name="Chaudhuri R.R."/>
            <person name="La Ragione R."/>
            <person name="Hildebrand F."/>
            <person name="Pallen M.J."/>
        </authorList>
    </citation>
    <scope>NUCLEOTIDE SEQUENCE</scope>
    <source>
        <strain evidence="11">G3-4614</strain>
    </source>
</reference>
<dbReference type="Gene3D" id="3.40.50.620">
    <property type="entry name" value="HUPs"/>
    <property type="match status" value="1"/>
</dbReference>
<evidence type="ECO:0000256" key="4">
    <source>
        <dbReference type="ARBA" id="ARBA00022741"/>
    </source>
</evidence>
<comment type="caution">
    <text evidence="11">The sequence shown here is derived from an EMBL/GenBank/DDBJ whole genome shotgun (WGS) entry which is preliminary data.</text>
</comment>
<protein>
    <recommendedName>
        <fullName evidence="9">7-cyano-7-deazaguanine synthase</fullName>
        <ecNumber evidence="9">6.3.4.20</ecNumber>
    </recommendedName>
</protein>
<evidence type="ECO:0000256" key="7">
    <source>
        <dbReference type="ARBA" id="ARBA00022840"/>
    </source>
</evidence>
<keyword evidence="2" id="KW-0436">Ligase</keyword>
<dbReference type="InterPro" id="IPR014729">
    <property type="entry name" value="Rossmann-like_a/b/a_fold"/>
</dbReference>
<evidence type="ECO:0000256" key="2">
    <source>
        <dbReference type="ARBA" id="ARBA00022598"/>
    </source>
</evidence>
<comment type="catalytic activity">
    <reaction evidence="10">
        <text>7-carboxy-7-carbaguanine + NH4(+) + 2 ATP = 7-cyano-7-carbaguanine + 2 AMP + 2 diphosphate + 2 H(+)</text>
        <dbReference type="Rhea" id="RHEA:27982"/>
        <dbReference type="ChEBI" id="CHEBI:15378"/>
        <dbReference type="ChEBI" id="CHEBI:28938"/>
        <dbReference type="ChEBI" id="CHEBI:30616"/>
        <dbReference type="ChEBI" id="CHEBI:33019"/>
        <dbReference type="ChEBI" id="CHEBI:45075"/>
        <dbReference type="ChEBI" id="CHEBI:61036"/>
        <dbReference type="ChEBI" id="CHEBI:456215"/>
        <dbReference type="EC" id="6.3.4.20"/>
    </reaction>
</comment>
<dbReference type="Pfam" id="PF06508">
    <property type="entry name" value="QueC"/>
    <property type="match status" value="1"/>
</dbReference>
<evidence type="ECO:0000256" key="5">
    <source>
        <dbReference type="ARBA" id="ARBA00022785"/>
    </source>
</evidence>
<dbReference type="GO" id="GO:0046872">
    <property type="term" value="F:metal ion binding"/>
    <property type="evidence" value="ECO:0007669"/>
    <property type="project" value="UniProtKB-KW"/>
</dbReference>
<evidence type="ECO:0000256" key="10">
    <source>
        <dbReference type="ARBA" id="ARBA00047890"/>
    </source>
</evidence>
<evidence type="ECO:0000256" key="1">
    <source>
        <dbReference type="ARBA" id="ARBA00005061"/>
    </source>
</evidence>
<keyword evidence="4" id="KW-0547">Nucleotide-binding</keyword>
<proteinExistence type="inferred from homology"/>
<dbReference type="PIRSF" id="PIRSF006293">
    <property type="entry name" value="ExsB"/>
    <property type="match status" value="1"/>
</dbReference>
<evidence type="ECO:0000256" key="8">
    <source>
        <dbReference type="ARBA" id="ARBA00037993"/>
    </source>
</evidence>
<keyword evidence="7" id="KW-0067">ATP-binding</keyword>
<accession>A0A9D9E1X4</accession>
<comment type="pathway">
    <text evidence="1">Purine metabolism; 7-cyano-7-deazaguanine biosynthesis.</text>
</comment>
<name>A0A9D9E1X4_9BACT</name>
<dbReference type="GO" id="GO:0008616">
    <property type="term" value="P:tRNA queuosine(34) biosynthetic process"/>
    <property type="evidence" value="ECO:0007669"/>
    <property type="project" value="UniProtKB-KW"/>
</dbReference>
<dbReference type="GO" id="GO:0016874">
    <property type="term" value="F:ligase activity"/>
    <property type="evidence" value="ECO:0007669"/>
    <property type="project" value="UniProtKB-KW"/>
</dbReference>
<reference evidence="11" key="1">
    <citation type="submission" date="2020-10" db="EMBL/GenBank/DDBJ databases">
        <authorList>
            <person name="Gilroy R."/>
        </authorList>
    </citation>
    <scope>NUCLEOTIDE SEQUENCE</scope>
    <source>
        <strain evidence="11">G3-4614</strain>
    </source>
</reference>
<dbReference type="InterPro" id="IPR018317">
    <property type="entry name" value="QueC"/>
</dbReference>
<organism evidence="11 12">
    <name type="scientific">Candidatus Caccoplasma merdipullorum</name>
    <dbReference type="NCBI Taxonomy" id="2840718"/>
    <lineage>
        <taxon>Bacteria</taxon>
        <taxon>Pseudomonadati</taxon>
        <taxon>Bacteroidota</taxon>
        <taxon>Bacteroidia</taxon>
        <taxon>Bacteroidales</taxon>
        <taxon>Bacteroidaceae</taxon>
        <taxon>Bacteroidaceae incertae sedis</taxon>
        <taxon>Candidatus Caccoplasma</taxon>
    </lineage>
</organism>
<evidence type="ECO:0000313" key="11">
    <source>
        <dbReference type="EMBL" id="MBO8437703.1"/>
    </source>
</evidence>
<gene>
    <name evidence="11" type="ORF">IAC54_02245</name>
</gene>
<evidence type="ECO:0000256" key="6">
    <source>
        <dbReference type="ARBA" id="ARBA00022833"/>
    </source>
</evidence>
<dbReference type="PANTHER" id="PTHR42914">
    <property type="entry name" value="7-CYANO-7-DEAZAGUANINE SYNTHASE"/>
    <property type="match status" value="1"/>
</dbReference>
<sequence length="249" mass="27470">MRIKEKDVIISMSGGLDSTCLALHMLSLGYRIKAYSFRYGQKHSVELKKLKRNIGFLAGKLPEQILSYQEIDLTPVFDESVSSLSIFGNGDIPAGEYDNGNMASTVIENRNIIFASIIYGKALSWSKKSGRECIITLGIHTGDHVIYPDCTERSQKAVAHTFKISNWGSEAVTYSAPFNKLDKGGVLAKGIAAMRKLGFTDKEITYVLKNTHTCYDPDDKGRSCGRCGSCTERKAAFEANGMKDPAQYI</sequence>